<keyword evidence="3" id="KW-0460">Magnesium</keyword>
<dbReference type="Pfam" id="PF00293">
    <property type="entry name" value="NUDIX"/>
    <property type="match status" value="1"/>
</dbReference>
<gene>
    <name evidence="5" type="ORF">A2721_00520</name>
</gene>
<dbReference type="PROSITE" id="PS51462">
    <property type="entry name" value="NUDIX"/>
    <property type="match status" value="1"/>
</dbReference>
<feature type="domain" description="Nudix hydrolase" evidence="4">
    <location>
        <begin position="1"/>
        <end position="91"/>
    </location>
</feature>
<dbReference type="CDD" id="cd02883">
    <property type="entry name" value="NUDIX_Hydrolase"/>
    <property type="match status" value="1"/>
</dbReference>
<comment type="cofactor">
    <cofactor evidence="1">
        <name>Mg(2+)</name>
        <dbReference type="ChEBI" id="CHEBI:18420"/>
    </cofactor>
</comment>
<reference evidence="5 6" key="1">
    <citation type="journal article" date="2016" name="Nat. Commun.">
        <title>Thousands of microbial genomes shed light on interconnected biogeochemical processes in an aquifer system.</title>
        <authorList>
            <person name="Anantharaman K."/>
            <person name="Brown C.T."/>
            <person name="Hug L.A."/>
            <person name="Sharon I."/>
            <person name="Castelle C.J."/>
            <person name="Probst A.J."/>
            <person name="Thomas B.C."/>
            <person name="Singh A."/>
            <person name="Wilkins M.J."/>
            <person name="Karaoz U."/>
            <person name="Brodie E.L."/>
            <person name="Williams K.H."/>
            <person name="Hubbard S.S."/>
            <person name="Banfield J.F."/>
        </authorList>
    </citation>
    <scope>NUCLEOTIDE SEQUENCE [LARGE SCALE GENOMIC DNA]</scope>
</reference>
<name>A0A1F5ZZX3_9BACT</name>
<evidence type="ECO:0000259" key="4">
    <source>
        <dbReference type="PROSITE" id="PS51462"/>
    </source>
</evidence>
<protein>
    <recommendedName>
        <fullName evidence="4">Nudix hydrolase domain-containing protein</fullName>
    </recommendedName>
</protein>
<accession>A0A1F5ZZX3</accession>
<sequence length="110" mass="12489">MEAHEDPMMAAIREAKEEIDVDVELTDVIGIYVVDRSDSASGLAFVFRGKITSGEITPKEGEIMNYRFFEPQEIQALTENGQLYKPEYNTVGVRDWIEGETYAIGVLKRR</sequence>
<dbReference type="SUPFAM" id="SSF55811">
    <property type="entry name" value="Nudix"/>
    <property type="match status" value="1"/>
</dbReference>
<dbReference type="GO" id="GO:0016787">
    <property type="term" value="F:hydrolase activity"/>
    <property type="evidence" value="ECO:0007669"/>
    <property type="project" value="UniProtKB-KW"/>
</dbReference>
<evidence type="ECO:0000256" key="1">
    <source>
        <dbReference type="ARBA" id="ARBA00001946"/>
    </source>
</evidence>
<evidence type="ECO:0000256" key="2">
    <source>
        <dbReference type="ARBA" id="ARBA00022801"/>
    </source>
</evidence>
<evidence type="ECO:0000313" key="5">
    <source>
        <dbReference type="EMBL" id="OGG17712.1"/>
    </source>
</evidence>
<dbReference type="InterPro" id="IPR000086">
    <property type="entry name" value="NUDIX_hydrolase_dom"/>
</dbReference>
<keyword evidence="2" id="KW-0378">Hydrolase</keyword>
<organism evidence="5 6">
    <name type="scientific">Candidatus Gottesmanbacteria bacterium RIFCSPHIGHO2_01_FULL_47_48</name>
    <dbReference type="NCBI Taxonomy" id="1798381"/>
    <lineage>
        <taxon>Bacteria</taxon>
        <taxon>Candidatus Gottesmaniibacteriota</taxon>
    </lineage>
</organism>
<dbReference type="AlphaFoldDB" id="A0A1F5ZZX3"/>
<dbReference type="Proteomes" id="UP000177871">
    <property type="component" value="Unassembled WGS sequence"/>
</dbReference>
<dbReference type="PANTHER" id="PTHR43046:SF12">
    <property type="entry name" value="GDP-MANNOSE MANNOSYL HYDROLASE"/>
    <property type="match status" value="1"/>
</dbReference>
<dbReference type="PANTHER" id="PTHR43046">
    <property type="entry name" value="GDP-MANNOSE MANNOSYL HYDROLASE"/>
    <property type="match status" value="1"/>
</dbReference>
<proteinExistence type="predicted"/>
<comment type="caution">
    <text evidence="5">The sequence shown here is derived from an EMBL/GenBank/DDBJ whole genome shotgun (WGS) entry which is preliminary data.</text>
</comment>
<evidence type="ECO:0000313" key="6">
    <source>
        <dbReference type="Proteomes" id="UP000177871"/>
    </source>
</evidence>
<dbReference type="Gene3D" id="3.90.79.10">
    <property type="entry name" value="Nucleoside Triphosphate Pyrophosphohydrolase"/>
    <property type="match status" value="1"/>
</dbReference>
<evidence type="ECO:0000256" key="3">
    <source>
        <dbReference type="ARBA" id="ARBA00022842"/>
    </source>
</evidence>
<dbReference type="InterPro" id="IPR015797">
    <property type="entry name" value="NUDIX_hydrolase-like_dom_sf"/>
</dbReference>
<dbReference type="EMBL" id="MFJK01000017">
    <property type="protein sequence ID" value="OGG17712.1"/>
    <property type="molecule type" value="Genomic_DNA"/>
</dbReference>